<dbReference type="Pfam" id="PF00754">
    <property type="entry name" value="F5_F8_type_C"/>
    <property type="match status" value="1"/>
</dbReference>
<dbReference type="EMBL" id="CP032157">
    <property type="protein sequence ID" value="AXY72966.1"/>
    <property type="molecule type" value="Genomic_DNA"/>
</dbReference>
<keyword evidence="7" id="KW-0732">Signal</keyword>
<dbReference type="InterPro" id="IPR008979">
    <property type="entry name" value="Galactose-bd-like_sf"/>
</dbReference>
<evidence type="ECO:0000259" key="9">
    <source>
        <dbReference type="Pfam" id="PF00754"/>
    </source>
</evidence>
<dbReference type="Proteomes" id="UP000263900">
    <property type="component" value="Chromosome"/>
</dbReference>
<dbReference type="PANTHER" id="PTHR22600:SF57">
    <property type="entry name" value="BETA-N-ACETYLHEXOSAMINIDASE"/>
    <property type="match status" value="1"/>
</dbReference>
<dbReference type="AlphaFoldDB" id="A0A3B7MIT4"/>
<dbReference type="GO" id="GO:0016020">
    <property type="term" value="C:membrane"/>
    <property type="evidence" value="ECO:0007669"/>
    <property type="project" value="TreeGrafter"/>
</dbReference>
<dbReference type="GO" id="GO:0030203">
    <property type="term" value="P:glycosaminoglycan metabolic process"/>
    <property type="evidence" value="ECO:0007669"/>
    <property type="project" value="TreeGrafter"/>
</dbReference>
<evidence type="ECO:0000256" key="1">
    <source>
        <dbReference type="ARBA" id="ARBA00001231"/>
    </source>
</evidence>
<evidence type="ECO:0000259" key="8">
    <source>
        <dbReference type="Pfam" id="PF00728"/>
    </source>
</evidence>
<dbReference type="CDD" id="cd06563">
    <property type="entry name" value="GH20_chitobiase-like"/>
    <property type="match status" value="1"/>
</dbReference>
<dbReference type="InterPro" id="IPR000421">
    <property type="entry name" value="FA58C"/>
</dbReference>
<proteinExistence type="inferred from homology"/>
<dbReference type="KEGG" id="pseg:D3H65_02840"/>
<evidence type="ECO:0000313" key="12">
    <source>
        <dbReference type="Proteomes" id="UP000263900"/>
    </source>
</evidence>
<organism evidence="11 12">
    <name type="scientific">Paraflavitalea soli</name>
    <dbReference type="NCBI Taxonomy" id="2315862"/>
    <lineage>
        <taxon>Bacteria</taxon>
        <taxon>Pseudomonadati</taxon>
        <taxon>Bacteroidota</taxon>
        <taxon>Chitinophagia</taxon>
        <taxon>Chitinophagales</taxon>
        <taxon>Chitinophagaceae</taxon>
        <taxon>Paraflavitalea</taxon>
    </lineage>
</organism>
<evidence type="ECO:0000256" key="6">
    <source>
        <dbReference type="PIRSR" id="PIRSR625705-1"/>
    </source>
</evidence>
<dbReference type="OrthoDB" id="726159at2"/>
<dbReference type="InterPro" id="IPR015882">
    <property type="entry name" value="HEX_bac_N"/>
</dbReference>
<reference evidence="11 12" key="1">
    <citation type="submission" date="2018-09" db="EMBL/GenBank/DDBJ databases">
        <title>Genome sequencing of strain 6GH32-13.</title>
        <authorList>
            <person name="Weon H.-Y."/>
            <person name="Heo J."/>
            <person name="Kwon S.-W."/>
        </authorList>
    </citation>
    <scope>NUCLEOTIDE SEQUENCE [LARGE SCALE GENOMIC DNA]</scope>
    <source>
        <strain evidence="11 12">5GH32-13</strain>
    </source>
</reference>
<keyword evidence="5" id="KW-0326">Glycosidase</keyword>
<comment type="catalytic activity">
    <reaction evidence="1">
        <text>Hydrolysis of terminal non-reducing N-acetyl-D-hexosamine residues in N-acetyl-beta-D-hexosaminides.</text>
        <dbReference type="EC" id="3.2.1.52"/>
    </reaction>
</comment>
<dbReference type="GO" id="GO:0004563">
    <property type="term" value="F:beta-N-acetylhexosaminidase activity"/>
    <property type="evidence" value="ECO:0007669"/>
    <property type="project" value="UniProtKB-EC"/>
</dbReference>
<dbReference type="Gene3D" id="3.20.20.80">
    <property type="entry name" value="Glycosidases"/>
    <property type="match status" value="1"/>
</dbReference>
<gene>
    <name evidence="11" type="ORF">D3H65_02840</name>
</gene>
<dbReference type="InterPro" id="IPR029018">
    <property type="entry name" value="Hex-like_dom2"/>
</dbReference>
<dbReference type="InterPro" id="IPR015883">
    <property type="entry name" value="Glyco_hydro_20_cat"/>
</dbReference>
<dbReference type="SUPFAM" id="SSF55545">
    <property type="entry name" value="beta-N-acetylhexosaminidase-like domain"/>
    <property type="match status" value="1"/>
</dbReference>
<feature type="domain" description="Glycoside hydrolase family 20 catalytic" evidence="8">
    <location>
        <begin position="152"/>
        <end position="495"/>
    </location>
</feature>
<feature type="chain" id="PRO_5017769023" description="beta-N-acetylhexosaminidase" evidence="7">
    <location>
        <begin position="22"/>
        <end position="757"/>
    </location>
</feature>
<dbReference type="InterPro" id="IPR025705">
    <property type="entry name" value="Beta_hexosaminidase_sua/sub"/>
</dbReference>
<dbReference type="Pfam" id="PF00728">
    <property type="entry name" value="Glyco_hydro_20"/>
    <property type="match status" value="1"/>
</dbReference>
<sequence length="757" mass="84490">MRKPCILFALALFSIAHSPLAQVNIIPQPVEVKMPKIAGQFTITKNTPIVLDGSGLENSANFLNEYLQQVYGFTLKVSTKNAPGAIHLNYEKMEYALPGAYVMQVKKDQVYIAGDNEAGTFYGVQSLLQLLPVEKVAALKVPFVNIKDYPRFQYRGLMLDVGRHFFPVSFVKRYLDYIAMHKMNYFHWHLTEDQGWRIEIKKYPRLTEVGGYRNGTIIGRYPGKGNDNTRYGGFYTQEEVKEIVAYAAKRYITVIPEIEMPGHASAALTAFPNLGCTGGPYKVQETWGVFNDVFCAGNDSVFNFLQDVLDEVIPLFPAQYVHVGGDECPKESWKHCPKCQRRIKDLGLKDEHELQSYFIQRMEKYINGKGKTLIGWDEILEGGLAPKAVVMSWRGEKGGIEAAQQNHDVIMTPGSHVYLDHSQTKNEDSVTIGGYTTVQKVYSYEPIPKELNEEQAKHVLGAQGNVWTEYMKYPSKVEYMIFPRASALSEVLWSPKAQRNWPDFEKRLQQQFKRYDLWGTNYSKAYFDLKASITPAKDNNGVVLTLQTAAAAGEINYIPGKFSSAFPAYTAPIEVKHDIDINAILFVDGKQTSSLWQSFIITKATGKHVTIATPTADNRAGNGGTFGLVNGAKSDKGINSDEWLGWQGPDMEAVIDLGKAQSVSSVNVHILDQQPSWVYPPQHVEVFASADGSTYLSLGKTSEVVKEDNNMASITIPFNTTNARFIKVVAKNHGIISEGKPGSGSKAWLFVDEIGVN</sequence>
<accession>A0A3B7MIT4</accession>
<dbReference type="Pfam" id="PF02838">
    <property type="entry name" value="Glyco_hydro_20b"/>
    <property type="match status" value="1"/>
</dbReference>
<dbReference type="RefSeq" id="WP_119048804.1">
    <property type="nucleotide sequence ID" value="NZ_CP032157.1"/>
</dbReference>
<dbReference type="SUPFAM" id="SSF51445">
    <property type="entry name" value="(Trans)glycosidases"/>
    <property type="match status" value="1"/>
</dbReference>
<dbReference type="EC" id="3.2.1.52" evidence="3"/>
<evidence type="ECO:0000259" key="10">
    <source>
        <dbReference type="Pfam" id="PF02838"/>
    </source>
</evidence>
<dbReference type="InterPro" id="IPR017853">
    <property type="entry name" value="GH"/>
</dbReference>
<dbReference type="PRINTS" id="PR00738">
    <property type="entry name" value="GLHYDRLASE20"/>
</dbReference>
<dbReference type="SUPFAM" id="SSF49785">
    <property type="entry name" value="Galactose-binding domain-like"/>
    <property type="match status" value="1"/>
</dbReference>
<evidence type="ECO:0000256" key="4">
    <source>
        <dbReference type="ARBA" id="ARBA00022801"/>
    </source>
</evidence>
<evidence type="ECO:0000256" key="7">
    <source>
        <dbReference type="SAM" id="SignalP"/>
    </source>
</evidence>
<protein>
    <recommendedName>
        <fullName evidence="3">beta-N-acetylhexosaminidase</fullName>
        <ecNumber evidence="3">3.2.1.52</ecNumber>
    </recommendedName>
</protein>
<evidence type="ECO:0000256" key="5">
    <source>
        <dbReference type="ARBA" id="ARBA00023295"/>
    </source>
</evidence>
<dbReference type="Gene3D" id="3.30.379.10">
    <property type="entry name" value="Chitobiase/beta-hexosaminidase domain 2-like"/>
    <property type="match status" value="1"/>
</dbReference>
<evidence type="ECO:0000256" key="2">
    <source>
        <dbReference type="ARBA" id="ARBA00006285"/>
    </source>
</evidence>
<feature type="active site" description="Proton donor" evidence="6">
    <location>
        <position position="327"/>
    </location>
</feature>
<evidence type="ECO:0000313" key="11">
    <source>
        <dbReference type="EMBL" id="AXY72966.1"/>
    </source>
</evidence>
<dbReference type="Gene3D" id="2.60.120.260">
    <property type="entry name" value="Galactose-binding domain-like"/>
    <property type="match status" value="1"/>
</dbReference>
<comment type="similarity">
    <text evidence="2">Belongs to the glycosyl hydrolase 20 family.</text>
</comment>
<feature type="domain" description="Beta-hexosaminidase bacterial type N-terminal" evidence="10">
    <location>
        <begin position="23"/>
        <end position="149"/>
    </location>
</feature>
<keyword evidence="12" id="KW-1185">Reference proteome</keyword>
<feature type="domain" description="F5/8 type C" evidence="9">
    <location>
        <begin position="628"/>
        <end position="732"/>
    </location>
</feature>
<keyword evidence="4" id="KW-0378">Hydrolase</keyword>
<evidence type="ECO:0000256" key="3">
    <source>
        <dbReference type="ARBA" id="ARBA00012663"/>
    </source>
</evidence>
<feature type="signal peptide" evidence="7">
    <location>
        <begin position="1"/>
        <end position="21"/>
    </location>
</feature>
<dbReference type="GO" id="GO:0005975">
    <property type="term" value="P:carbohydrate metabolic process"/>
    <property type="evidence" value="ECO:0007669"/>
    <property type="project" value="InterPro"/>
</dbReference>
<name>A0A3B7MIT4_9BACT</name>
<dbReference type="PANTHER" id="PTHR22600">
    <property type="entry name" value="BETA-HEXOSAMINIDASE"/>
    <property type="match status" value="1"/>
</dbReference>